<dbReference type="Gene3D" id="3.80.10.10">
    <property type="entry name" value="Ribonuclease Inhibitor"/>
    <property type="match status" value="1"/>
</dbReference>
<dbReference type="InterPro" id="IPR001810">
    <property type="entry name" value="F-box_dom"/>
</dbReference>
<dbReference type="InterPro" id="IPR055357">
    <property type="entry name" value="LRR_At1g61320_AtMIF1"/>
</dbReference>
<protein>
    <recommendedName>
        <fullName evidence="1">F-box domain-containing protein</fullName>
    </recommendedName>
</protein>
<dbReference type="SMART" id="SM00256">
    <property type="entry name" value="FBOX"/>
    <property type="match status" value="1"/>
</dbReference>
<dbReference type="Pfam" id="PF23622">
    <property type="entry name" value="LRR_At1g61320_AtMIF1"/>
    <property type="match status" value="1"/>
</dbReference>
<dbReference type="SUPFAM" id="SSF52047">
    <property type="entry name" value="RNI-like"/>
    <property type="match status" value="1"/>
</dbReference>
<dbReference type="SUPFAM" id="SSF81383">
    <property type="entry name" value="F-box domain"/>
    <property type="match status" value="1"/>
</dbReference>
<dbReference type="PROSITE" id="PS50181">
    <property type="entry name" value="FBOX"/>
    <property type="match status" value="1"/>
</dbReference>
<organism evidence="2">
    <name type="scientific">Rhizophora mucronata</name>
    <name type="common">Asiatic mangrove</name>
    <dbReference type="NCBI Taxonomy" id="61149"/>
    <lineage>
        <taxon>Eukaryota</taxon>
        <taxon>Viridiplantae</taxon>
        <taxon>Streptophyta</taxon>
        <taxon>Embryophyta</taxon>
        <taxon>Tracheophyta</taxon>
        <taxon>Spermatophyta</taxon>
        <taxon>Magnoliopsida</taxon>
        <taxon>eudicotyledons</taxon>
        <taxon>Gunneridae</taxon>
        <taxon>Pentapetalae</taxon>
        <taxon>rosids</taxon>
        <taxon>fabids</taxon>
        <taxon>Malpighiales</taxon>
        <taxon>Rhizophoraceae</taxon>
        <taxon>Rhizophora</taxon>
    </lineage>
</organism>
<dbReference type="EMBL" id="GGEC01000956">
    <property type="protein sequence ID" value="MBW81439.1"/>
    <property type="molecule type" value="Transcribed_RNA"/>
</dbReference>
<sequence length="476" mass="54222">MADPTLTTTSAPDAVSSTSLNDLPDDVVIHILSFLPTKSAIQSSLISRKWRNLWTQLSCLNFPYSFTATAAASAGTFVTPRSFSDFISQTLLQRHPKSPSLHSFDLEFDFRDRISSSHVDSWLRYAIHHRVQEIKLDFFMSTEFQAGNFPENELVYKFHLSLLRNGRVKLLRLIKCDIIFPYDMASMRLKTLGSVFLDQVCLSDQMVSDLISGCVNLECLSLEHCYGMKDVKICSLKLKHLYLNYFNANNGSLEICCPNLVSLEMIGFVVDKYKFEDFSSLVEASVFFLHKLEYYGHWSQVMRSLVHVRRLAVQNWWFKLLATNNAFSGSSLPKTLKHLELRTEYSKSDLLGLASLLGFLPNLETMVLDYLCKIDDEEILSEEILNKPIDFILPSLRQVKIKDFRATENAVILLTHLILHGEVLEKIILIPPVVGETMVQPIVLQRQLKQAKFSLGEMPKLKFKDVGGAIGIFMEE</sequence>
<accession>A0A2P2IJQ4</accession>
<dbReference type="InterPro" id="IPR032675">
    <property type="entry name" value="LRR_dom_sf"/>
</dbReference>
<dbReference type="AlphaFoldDB" id="A0A2P2IJQ4"/>
<evidence type="ECO:0000313" key="2">
    <source>
        <dbReference type="EMBL" id="MBW81439.1"/>
    </source>
</evidence>
<dbReference type="Pfam" id="PF00646">
    <property type="entry name" value="F-box"/>
    <property type="match status" value="1"/>
</dbReference>
<reference evidence="2" key="1">
    <citation type="submission" date="2018-02" db="EMBL/GenBank/DDBJ databases">
        <title>Rhizophora mucronata_Transcriptome.</title>
        <authorList>
            <person name="Meera S.P."/>
            <person name="Sreeshan A."/>
            <person name="Augustine A."/>
        </authorList>
    </citation>
    <scope>NUCLEOTIDE SEQUENCE</scope>
    <source>
        <tissue evidence="2">Leaf</tissue>
    </source>
</reference>
<dbReference type="PANTHER" id="PTHR34145">
    <property type="entry name" value="OS02G0105600 PROTEIN"/>
    <property type="match status" value="1"/>
</dbReference>
<proteinExistence type="predicted"/>
<feature type="domain" description="F-box" evidence="1">
    <location>
        <begin position="17"/>
        <end position="53"/>
    </location>
</feature>
<dbReference type="PANTHER" id="PTHR34145:SF28">
    <property type="entry name" value="F-BOX DOMAIN-CONTAINING PROTEIN"/>
    <property type="match status" value="1"/>
</dbReference>
<dbReference type="InterPro" id="IPR053772">
    <property type="entry name" value="At1g61320/At1g61330-like"/>
</dbReference>
<dbReference type="InterPro" id="IPR036047">
    <property type="entry name" value="F-box-like_dom_sf"/>
</dbReference>
<dbReference type="Gene3D" id="1.20.1280.50">
    <property type="match status" value="1"/>
</dbReference>
<name>A0A2P2IJQ4_RHIMU</name>
<evidence type="ECO:0000259" key="1">
    <source>
        <dbReference type="PROSITE" id="PS50181"/>
    </source>
</evidence>
<dbReference type="CDD" id="cd22160">
    <property type="entry name" value="F-box_AtFBL13-like"/>
    <property type="match status" value="1"/>
</dbReference>
<dbReference type="InterPro" id="IPR053781">
    <property type="entry name" value="F-box_AtFBL13-like"/>
</dbReference>